<feature type="transmembrane region" description="Helical" evidence="7">
    <location>
        <begin position="200"/>
        <end position="222"/>
    </location>
</feature>
<dbReference type="InterPro" id="IPR000791">
    <property type="entry name" value="Gpr1/Fun34/SatP-like"/>
</dbReference>
<comment type="similarity">
    <text evidence="2">Belongs to the acetate uptake transporter (AceTr) (TC 2.A.96) family.</text>
</comment>
<organism evidence="8 9">
    <name type="scientific">Pseudocercospora fuligena</name>
    <dbReference type="NCBI Taxonomy" id="685502"/>
    <lineage>
        <taxon>Eukaryota</taxon>
        <taxon>Fungi</taxon>
        <taxon>Dikarya</taxon>
        <taxon>Ascomycota</taxon>
        <taxon>Pezizomycotina</taxon>
        <taxon>Dothideomycetes</taxon>
        <taxon>Dothideomycetidae</taxon>
        <taxon>Mycosphaerellales</taxon>
        <taxon>Mycosphaerellaceae</taxon>
        <taxon>Pseudocercospora</taxon>
    </lineage>
</organism>
<keyword evidence="9" id="KW-1185">Reference proteome</keyword>
<feature type="transmembrane region" description="Helical" evidence="7">
    <location>
        <begin position="103"/>
        <end position="124"/>
    </location>
</feature>
<dbReference type="Proteomes" id="UP000660729">
    <property type="component" value="Unassembled WGS sequence"/>
</dbReference>
<evidence type="ECO:0000256" key="2">
    <source>
        <dbReference type="ARBA" id="ARBA00005587"/>
    </source>
</evidence>
<protein>
    <submittedName>
        <fullName evidence="8">Protein alcS</fullName>
    </submittedName>
</protein>
<dbReference type="PANTHER" id="PTHR31123">
    <property type="entry name" value="ACCUMULATION OF DYADS PROTEIN 2-RELATED"/>
    <property type="match status" value="1"/>
</dbReference>
<proteinExistence type="inferred from homology"/>
<evidence type="ECO:0000256" key="7">
    <source>
        <dbReference type="SAM" id="Phobius"/>
    </source>
</evidence>
<dbReference type="PANTHER" id="PTHR31123:SF4">
    <property type="entry name" value="PROTEIN ALCS"/>
    <property type="match status" value="1"/>
</dbReference>
<dbReference type="GO" id="GO:0005886">
    <property type="term" value="C:plasma membrane"/>
    <property type="evidence" value="ECO:0007669"/>
    <property type="project" value="TreeGrafter"/>
</dbReference>
<dbReference type="OrthoDB" id="3648309at2759"/>
<evidence type="ECO:0000256" key="6">
    <source>
        <dbReference type="SAM" id="MobiDB-lite"/>
    </source>
</evidence>
<dbReference type="GO" id="GO:0015123">
    <property type="term" value="F:acetate transmembrane transporter activity"/>
    <property type="evidence" value="ECO:0007669"/>
    <property type="project" value="TreeGrafter"/>
</dbReference>
<keyword evidence="3 7" id="KW-0812">Transmembrane</keyword>
<comment type="caution">
    <text evidence="8">The sequence shown here is derived from an EMBL/GenBank/DDBJ whole genome shotgun (WGS) entry which is preliminary data.</text>
</comment>
<dbReference type="Pfam" id="PF01184">
    <property type="entry name" value="Gpr1_Fun34_YaaH"/>
    <property type="match status" value="1"/>
</dbReference>
<evidence type="ECO:0000256" key="5">
    <source>
        <dbReference type="ARBA" id="ARBA00023136"/>
    </source>
</evidence>
<gene>
    <name evidence="8" type="ORF">HII31_07858</name>
</gene>
<feature type="transmembrane region" description="Helical" evidence="7">
    <location>
        <begin position="234"/>
        <end position="258"/>
    </location>
</feature>
<evidence type="ECO:0000313" key="9">
    <source>
        <dbReference type="Proteomes" id="UP000660729"/>
    </source>
</evidence>
<evidence type="ECO:0000256" key="4">
    <source>
        <dbReference type="ARBA" id="ARBA00022989"/>
    </source>
</evidence>
<accession>A0A8H6RGT0</accession>
<evidence type="ECO:0000313" key="8">
    <source>
        <dbReference type="EMBL" id="KAF7190699.1"/>
    </source>
</evidence>
<feature type="transmembrane region" description="Helical" evidence="7">
    <location>
        <begin position="72"/>
        <end position="91"/>
    </location>
</feature>
<keyword evidence="4 7" id="KW-1133">Transmembrane helix</keyword>
<feature type="transmembrane region" description="Helical" evidence="7">
    <location>
        <begin position="131"/>
        <end position="152"/>
    </location>
</feature>
<keyword evidence="5 7" id="KW-0472">Membrane</keyword>
<reference evidence="8" key="1">
    <citation type="submission" date="2020-04" db="EMBL/GenBank/DDBJ databases">
        <title>Draft genome resource of the tomato pathogen Pseudocercospora fuligena.</title>
        <authorList>
            <person name="Zaccaron A."/>
        </authorList>
    </citation>
    <scope>NUCLEOTIDE SEQUENCE</scope>
    <source>
        <strain evidence="8">PF001</strain>
    </source>
</reference>
<feature type="transmembrane region" description="Helical" evidence="7">
    <location>
        <begin position="172"/>
        <end position="193"/>
    </location>
</feature>
<dbReference type="EMBL" id="JABCIY010000168">
    <property type="protein sequence ID" value="KAF7190699.1"/>
    <property type="molecule type" value="Genomic_DNA"/>
</dbReference>
<dbReference type="InterPro" id="IPR051633">
    <property type="entry name" value="AceTr"/>
</dbReference>
<name>A0A8H6RGT0_9PEZI</name>
<sequence length="289" mass="31276">MADVNGKDYAPSYGDQGNISLHPNESPELALQKIRTAGSVSIPPELFEKLYLNPEARVKGELRKTFGNPTPVGLAGFLLSLSPLSCFLMDWRGTVTGFGASDITVYLFFGGVLMILAAVAEWVLGNTYIAVVFSTFGAFWLSYGGVLQPFYGAFQAYSPDPDNPALGLSQPGFVNSFAFFLLFMGLLCLIYLICSIRTNLILFLVLLPLPAAFSCLAASFWYAGQGMADKSSDLTTAGGALLFVTCMFGWYLFFALMLASVDAPFQLPVFDLSTKVRGASDRKKSDEAV</sequence>
<comment type="subcellular location">
    <subcellularLocation>
        <location evidence="1">Membrane</location>
        <topology evidence="1">Multi-pass membrane protein</topology>
    </subcellularLocation>
</comment>
<dbReference type="AlphaFoldDB" id="A0A8H6RGT0"/>
<evidence type="ECO:0000256" key="1">
    <source>
        <dbReference type="ARBA" id="ARBA00004141"/>
    </source>
</evidence>
<feature type="region of interest" description="Disordered" evidence="6">
    <location>
        <begin position="1"/>
        <end position="20"/>
    </location>
</feature>
<evidence type="ECO:0000256" key="3">
    <source>
        <dbReference type="ARBA" id="ARBA00022692"/>
    </source>
</evidence>